<dbReference type="AlphaFoldDB" id="A0A0G3G735"/>
<evidence type="ECO:0000256" key="11">
    <source>
        <dbReference type="SAM" id="Phobius"/>
    </source>
</evidence>
<dbReference type="InterPro" id="IPR039421">
    <property type="entry name" value="Type_1_exporter"/>
</dbReference>
<dbReference type="FunFam" id="3.40.50.300:FF:000221">
    <property type="entry name" value="Multidrug ABC transporter ATP-binding protein"/>
    <property type="match status" value="1"/>
</dbReference>
<keyword evidence="5" id="KW-0547">Nucleotide-binding</keyword>
<evidence type="ECO:0000256" key="4">
    <source>
        <dbReference type="ARBA" id="ARBA00022692"/>
    </source>
</evidence>
<feature type="domain" description="ABC transporter" evidence="12">
    <location>
        <begin position="348"/>
        <end position="583"/>
    </location>
</feature>
<reference evidence="14 15" key="1">
    <citation type="submission" date="2015-04" db="EMBL/GenBank/DDBJ databases">
        <title>Complete Sequence for the Genome of the Thioalkalivibrio versutus D301.</title>
        <authorList>
            <person name="Mu T."/>
            <person name="Zhou J."/>
            <person name="Xu X."/>
        </authorList>
    </citation>
    <scope>NUCLEOTIDE SEQUENCE [LARGE SCALE GENOMIC DNA]</scope>
    <source>
        <strain evidence="14 15">D301</strain>
    </source>
</reference>
<dbReference type="Pfam" id="PF00005">
    <property type="entry name" value="ABC_tran"/>
    <property type="match status" value="1"/>
</dbReference>
<feature type="transmembrane region" description="Helical" evidence="11">
    <location>
        <begin position="175"/>
        <end position="192"/>
    </location>
</feature>
<dbReference type="GO" id="GO:0034040">
    <property type="term" value="F:ATPase-coupled lipid transmembrane transporter activity"/>
    <property type="evidence" value="ECO:0007669"/>
    <property type="project" value="InterPro"/>
</dbReference>
<evidence type="ECO:0000256" key="10">
    <source>
        <dbReference type="ARBA" id="ARBA00023136"/>
    </source>
</evidence>
<dbReference type="PANTHER" id="PTHR43394">
    <property type="entry name" value="ATP-DEPENDENT PERMEASE MDL1, MITOCHONDRIAL"/>
    <property type="match status" value="1"/>
</dbReference>
<feature type="domain" description="ABC transmembrane type-1" evidence="13">
    <location>
        <begin position="33"/>
        <end position="316"/>
    </location>
</feature>
<dbReference type="Pfam" id="PF00664">
    <property type="entry name" value="ABC_membrane"/>
    <property type="match status" value="1"/>
</dbReference>
<dbReference type="GO" id="GO:0005524">
    <property type="term" value="F:ATP binding"/>
    <property type="evidence" value="ECO:0007669"/>
    <property type="project" value="UniProtKB-KW"/>
</dbReference>
<name>A0A0G3G735_9GAMM</name>
<feature type="transmembrane region" description="Helical" evidence="11">
    <location>
        <begin position="255"/>
        <end position="275"/>
    </location>
</feature>
<dbReference type="PANTHER" id="PTHR43394:SF1">
    <property type="entry name" value="ATP-BINDING CASSETTE SUB-FAMILY B MEMBER 10, MITOCHONDRIAL"/>
    <property type="match status" value="1"/>
</dbReference>
<keyword evidence="3" id="KW-1003">Cell membrane</keyword>
<accession>A0A0G3G735</accession>
<dbReference type="Gene3D" id="1.20.1560.10">
    <property type="entry name" value="ABC transporter type 1, transmembrane domain"/>
    <property type="match status" value="1"/>
</dbReference>
<keyword evidence="15" id="KW-1185">Reference proteome</keyword>
<evidence type="ECO:0000256" key="5">
    <source>
        <dbReference type="ARBA" id="ARBA00022741"/>
    </source>
</evidence>
<dbReference type="OrthoDB" id="6336411at2"/>
<dbReference type="Proteomes" id="UP000064201">
    <property type="component" value="Chromosome"/>
</dbReference>
<evidence type="ECO:0000256" key="8">
    <source>
        <dbReference type="ARBA" id="ARBA00022989"/>
    </source>
</evidence>
<protein>
    <submittedName>
        <fullName evidence="14">Lipid transporter ATP-binding/permease</fullName>
    </submittedName>
</protein>
<keyword evidence="7" id="KW-1278">Translocase</keyword>
<keyword evidence="9" id="KW-0445">Lipid transport</keyword>
<feature type="transmembrane region" description="Helical" evidence="11">
    <location>
        <begin position="152"/>
        <end position="169"/>
    </location>
</feature>
<dbReference type="InterPro" id="IPR011527">
    <property type="entry name" value="ABC1_TM_dom"/>
</dbReference>
<dbReference type="EMBL" id="CP011367">
    <property type="protein sequence ID" value="AKJ94651.1"/>
    <property type="molecule type" value="Genomic_DNA"/>
</dbReference>
<evidence type="ECO:0000256" key="6">
    <source>
        <dbReference type="ARBA" id="ARBA00022840"/>
    </source>
</evidence>
<gene>
    <name evidence="14" type="ORF">TVD_04365</name>
</gene>
<evidence type="ECO:0000313" key="14">
    <source>
        <dbReference type="EMBL" id="AKJ94651.1"/>
    </source>
</evidence>
<dbReference type="STRING" id="106634.TVD_04365"/>
<keyword evidence="6 14" id="KW-0067">ATP-binding</keyword>
<evidence type="ECO:0000256" key="9">
    <source>
        <dbReference type="ARBA" id="ARBA00023055"/>
    </source>
</evidence>
<sequence length="593" mass="65937">MTTDDPHPQHLDSGWAVYRRLLGYAFVYWPLLAIATVAMLGMAATEAGFAALMKPLMDESFAEGDSHPLIPWIPVVLIGLFLIRGVAEFGSVYAMRYVGRQVVKRLREELFERLLHMPVQRFQEQSSGELISRVTYNVEQVATAATDGFSTLVRDTLTIIALLAWMFWLTPSLTLTILVIAPVMAILVRVVTKHFRRISHRLQYNMGDVTHVTQEVIEGHRVVRIFGGETYERERFEDINERNRRLHMRMEGIKAAYTPTIQFLVAAVLAFVIWVATSDFGDDTVTAGTFVSFLTAMLLLLSPIRRLSMINATLQRGIAAGQNIFAVLDETPERDTGHVPLDRAEGHLVFDDVAFRYGPEGPDVLKAVSFEVKPGENVALVGRSGSGKTTLVNLLPRFYHPTEGRIVLDGHDLETIRLRDLRRQIAYVGQNVTLFADTVAANIAYGRPEASEAEIREAARAAHALEFIDRLPEGMQTLVGENGTRLSGGQRQRLAIARALLRDAPILILDEATSALDNESERQVQAALDALVSTRTTLVIAHRLSTVEGADRILVMDNGRVVETGRHDELIALGGVYTLLHRLQFREEVGDAG</sequence>
<dbReference type="InterPro" id="IPR003439">
    <property type="entry name" value="ABC_transporter-like_ATP-bd"/>
</dbReference>
<feature type="transmembrane region" description="Helical" evidence="11">
    <location>
        <begin position="69"/>
        <end position="87"/>
    </location>
</feature>
<dbReference type="SUPFAM" id="SSF52540">
    <property type="entry name" value="P-loop containing nucleoside triphosphate hydrolases"/>
    <property type="match status" value="1"/>
</dbReference>
<proteinExistence type="predicted"/>
<dbReference type="RefSeq" id="WP_018176372.1">
    <property type="nucleotide sequence ID" value="NZ_CP011367.1"/>
</dbReference>
<dbReference type="PROSITE" id="PS50893">
    <property type="entry name" value="ABC_TRANSPORTER_2"/>
    <property type="match status" value="1"/>
</dbReference>
<feature type="transmembrane region" description="Helical" evidence="11">
    <location>
        <begin position="287"/>
        <end position="304"/>
    </location>
</feature>
<dbReference type="InterPro" id="IPR011917">
    <property type="entry name" value="ABC_transpr_lipidA"/>
</dbReference>
<dbReference type="InterPro" id="IPR027417">
    <property type="entry name" value="P-loop_NTPase"/>
</dbReference>
<dbReference type="KEGG" id="tvr:TVD_04365"/>
<dbReference type="PROSITE" id="PS00211">
    <property type="entry name" value="ABC_TRANSPORTER_1"/>
    <property type="match status" value="1"/>
</dbReference>
<dbReference type="GO" id="GO:0005886">
    <property type="term" value="C:plasma membrane"/>
    <property type="evidence" value="ECO:0007669"/>
    <property type="project" value="UniProtKB-SubCell"/>
</dbReference>
<dbReference type="PATRIC" id="fig|106634.4.peg.891"/>
<dbReference type="GO" id="GO:0016887">
    <property type="term" value="F:ATP hydrolysis activity"/>
    <property type="evidence" value="ECO:0007669"/>
    <property type="project" value="InterPro"/>
</dbReference>
<dbReference type="InterPro" id="IPR003593">
    <property type="entry name" value="AAA+_ATPase"/>
</dbReference>
<dbReference type="NCBIfam" id="TIGR02203">
    <property type="entry name" value="MsbA_lipidA"/>
    <property type="match status" value="1"/>
</dbReference>
<keyword evidence="4 11" id="KW-0812">Transmembrane</keyword>
<organism evidence="14 15">
    <name type="scientific">Thioalkalivibrio versutus</name>
    <dbReference type="NCBI Taxonomy" id="106634"/>
    <lineage>
        <taxon>Bacteria</taxon>
        <taxon>Pseudomonadati</taxon>
        <taxon>Pseudomonadota</taxon>
        <taxon>Gammaproteobacteria</taxon>
        <taxon>Chromatiales</taxon>
        <taxon>Ectothiorhodospiraceae</taxon>
        <taxon>Thioalkalivibrio</taxon>
    </lineage>
</organism>
<feature type="transmembrane region" description="Helical" evidence="11">
    <location>
        <begin position="21"/>
        <end position="49"/>
    </location>
</feature>
<dbReference type="InterPro" id="IPR036640">
    <property type="entry name" value="ABC1_TM_sf"/>
</dbReference>
<evidence type="ECO:0000259" key="13">
    <source>
        <dbReference type="PROSITE" id="PS50929"/>
    </source>
</evidence>
<dbReference type="Gene3D" id="3.40.50.300">
    <property type="entry name" value="P-loop containing nucleotide triphosphate hydrolases"/>
    <property type="match status" value="1"/>
</dbReference>
<comment type="subcellular location">
    <subcellularLocation>
        <location evidence="1">Cell membrane</location>
        <topology evidence="1">Multi-pass membrane protein</topology>
    </subcellularLocation>
</comment>
<keyword evidence="2" id="KW-0813">Transport</keyword>
<evidence type="ECO:0000259" key="12">
    <source>
        <dbReference type="PROSITE" id="PS50893"/>
    </source>
</evidence>
<dbReference type="SUPFAM" id="SSF90123">
    <property type="entry name" value="ABC transporter transmembrane region"/>
    <property type="match status" value="1"/>
</dbReference>
<evidence type="ECO:0000256" key="3">
    <source>
        <dbReference type="ARBA" id="ARBA00022475"/>
    </source>
</evidence>
<keyword evidence="10 11" id="KW-0472">Membrane</keyword>
<dbReference type="GO" id="GO:0015421">
    <property type="term" value="F:ABC-type oligopeptide transporter activity"/>
    <property type="evidence" value="ECO:0007669"/>
    <property type="project" value="TreeGrafter"/>
</dbReference>
<evidence type="ECO:0000256" key="1">
    <source>
        <dbReference type="ARBA" id="ARBA00004651"/>
    </source>
</evidence>
<keyword evidence="8 11" id="KW-1133">Transmembrane helix</keyword>
<dbReference type="CDD" id="cd18552">
    <property type="entry name" value="ABC_6TM_MsbA_like"/>
    <property type="match status" value="1"/>
</dbReference>
<dbReference type="PROSITE" id="PS50929">
    <property type="entry name" value="ABC_TM1F"/>
    <property type="match status" value="1"/>
</dbReference>
<evidence type="ECO:0000256" key="2">
    <source>
        <dbReference type="ARBA" id="ARBA00022448"/>
    </source>
</evidence>
<evidence type="ECO:0000256" key="7">
    <source>
        <dbReference type="ARBA" id="ARBA00022967"/>
    </source>
</evidence>
<dbReference type="SMART" id="SM00382">
    <property type="entry name" value="AAA"/>
    <property type="match status" value="1"/>
</dbReference>
<dbReference type="InterPro" id="IPR017871">
    <property type="entry name" value="ABC_transporter-like_CS"/>
</dbReference>
<evidence type="ECO:0000313" key="15">
    <source>
        <dbReference type="Proteomes" id="UP000064201"/>
    </source>
</evidence>